<reference evidence="4" key="2">
    <citation type="submission" date="2025-09" db="UniProtKB">
        <authorList>
            <consortium name="Ensembl"/>
        </authorList>
    </citation>
    <scope>IDENTIFICATION</scope>
</reference>
<feature type="repeat" description="ANK" evidence="3">
    <location>
        <begin position="11"/>
        <end position="43"/>
    </location>
</feature>
<dbReference type="Ensembl" id="ENSJHYT00000025622.1">
    <property type="protein sequence ID" value="ENSJHYP00000021237.1"/>
    <property type="gene ID" value="ENSJHYG00000016074.1"/>
</dbReference>
<proteinExistence type="predicted"/>
<dbReference type="InterPro" id="IPR002110">
    <property type="entry name" value="Ankyrin_rpt"/>
</dbReference>
<dbReference type="PANTHER" id="PTHR24171">
    <property type="entry name" value="ANKYRIN REPEAT DOMAIN-CONTAINING PROTEIN 39-RELATED"/>
    <property type="match status" value="1"/>
</dbReference>
<dbReference type="SMART" id="SM00248">
    <property type="entry name" value="ANK"/>
    <property type="match status" value="2"/>
</dbReference>
<evidence type="ECO:0000256" key="2">
    <source>
        <dbReference type="ARBA" id="ARBA00023043"/>
    </source>
</evidence>
<dbReference type="PROSITE" id="PS50297">
    <property type="entry name" value="ANK_REP_REGION"/>
    <property type="match status" value="2"/>
</dbReference>
<evidence type="ECO:0000256" key="3">
    <source>
        <dbReference type="PROSITE-ProRule" id="PRU00023"/>
    </source>
</evidence>
<dbReference type="Proteomes" id="UP000694408">
    <property type="component" value="Unplaced"/>
</dbReference>
<evidence type="ECO:0000256" key="1">
    <source>
        <dbReference type="ARBA" id="ARBA00022737"/>
    </source>
</evidence>
<feature type="repeat" description="ANK" evidence="3">
    <location>
        <begin position="43"/>
        <end position="75"/>
    </location>
</feature>
<keyword evidence="2 3" id="KW-0040">ANK repeat</keyword>
<reference evidence="4" key="1">
    <citation type="submission" date="2025-08" db="UniProtKB">
        <authorList>
            <consortium name="Ensembl"/>
        </authorList>
    </citation>
    <scope>IDENTIFICATION</scope>
</reference>
<organism evidence="4 5">
    <name type="scientific">Junco hyemalis</name>
    <name type="common">Dark-eyed junco</name>
    <dbReference type="NCBI Taxonomy" id="40217"/>
    <lineage>
        <taxon>Eukaryota</taxon>
        <taxon>Metazoa</taxon>
        <taxon>Chordata</taxon>
        <taxon>Craniata</taxon>
        <taxon>Vertebrata</taxon>
        <taxon>Euteleostomi</taxon>
        <taxon>Archelosauria</taxon>
        <taxon>Archosauria</taxon>
        <taxon>Dinosauria</taxon>
        <taxon>Saurischia</taxon>
        <taxon>Theropoda</taxon>
        <taxon>Coelurosauria</taxon>
        <taxon>Aves</taxon>
        <taxon>Neognathae</taxon>
        <taxon>Neoaves</taxon>
        <taxon>Telluraves</taxon>
        <taxon>Australaves</taxon>
        <taxon>Passeriformes</taxon>
        <taxon>Passerellidae</taxon>
        <taxon>Junco</taxon>
    </lineage>
</organism>
<evidence type="ECO:0000313" key="5">
    <source>
        <dbReference type="Proteomes" id="UP000694408"/>
    </source>
</evidence>
<protein>
    <recommendedName>
        <fullName evidence="6">ASB9 protein</fullName>
    </recommendedName>
</protein>
<dbReference type="OMA" id="HVCTELN"/>
<dbReference type="PROSITE" id="PS50088">
    <property type="entry name" value="ANK_REPEAT"/>
    <property type="match status" value="2"/>
</dbReference>
<evidence type="ECO:0008006" key="6">
    <source>
        <dbReference type="Google" id="ProtNLM"/>
    </source>
</evidence>
<dbReference type="Pfam" id="PF12796">
    <property type="entry name" value="Ank_2"/>
    <property type="match status" value="1"/>
</dbReference>
<name>A0A8C5NSP9_JUNHY</name>
<keyword evidence="5" id="KW-1185">Reference proteome</keyword>
<dbReference type="InterPro" id="IPR036770">
    <property type="entry name" value="Ankyrin_rpt-contain_sf"/>
</dbReference>
<dbReference type="Gene3D" id="1.25.40.20">
    <property type="entry name" value="Ankyrin repeat-containing domain"/>
    <property type="match status" value="1"/>
</dbReference>
<sequence>PNSSLWLIPKPLSSPLCLAARHGHPDCLRHLLRRGADPNLAPGGEAPLHQACLGAHSDCVELLLEYRAQPNLLSERGTAPLHLCTSRDSLR</sequence>
<keyword evidence="1" id="KW-0677">Repeat</keyword>
<dbReference type="AlphaFoldDB" id="A0A8C5NSP9"/>
<dbReference type="SUPFAM" id="SSF48403">
    <property type="entry name" value="Ankyrin repeat"/>
    <property type="match status" value="1"/>
</dbReference>
<accession>A0A8C5NSP9</accession>
<dbReference type="PANTHER" id="PTHR24171:SF9">
    <property type="entry name" value="ANKYRIN REPEAT DOMAIN-CONTAINING PROTEIN 39"/>
    <property type="match status" value="1"/>
</dbReference>
<evidence type="ECO:0000313" key="4">
    <source>
        <dbReference type="Ensembl" id="ENSJHYP00000021237.1"/>
    </source>
</evidence>